<evidence type="ECO:0000313" key="2">
    <source>
        <dbReference type="EMBL" id="CAF0855622.1"/>
    </source>
</evidence>
<dbReference type="Proteomes" id="UP000681722">
    <property type="component" value="Unassembled WGS sequence"/>
</dbReference>
<dbReference type="Gene3D" id="1.10.357.40">
    <property type="entry name" value="YbiA-like"/>
    <property type="match status" value="1"/>
</dbReference>
<reference evidence="2" key="1">
    <citation type="submission" date="2021-02" db="EMBL/GenBank/DDBJ databases">
        <authorList>
            <person name="Nowell W R."/>
        </authorList>
    </citation>
    <scope>NUCLEOTIDE SEQUENCE</scope>
</reference>
<dbReference type="Proteomes" id="UP000663829">
    <property type="component" value="Unassembled WGS sequence"/>
</dbReference>
<gene>
    <name evidence="2" type="ORF">GPM918_LOCUS6312</name>
    <name evidence="3" type="ORF">SRO942_LOCUS6312</name>
</gene>
<evidence type="ECO:0000259" key="1">
    <source>
        <dbReference type="Pfam" id="PF08719"/>
    </source>
</evidence>
<dbReference type="InterPro" id="IPR012816">
    <property type="entry name" value="NADAR"/>
</dbReference>
<evidence type="ECO:0000313" key="4">
    <source>
        <dbReference type="Proteomes" id="UP000663829"/>
    </source>
</evidence>
<evidence type="ECO:0000313" key="3">
    <source>
        <dbReference type="EMBL" id="CAF3643383.1"/>
    </source>
</evidence>
<dbReference type="OrthoDB" id="206452at2759"/>
<accession>A0A813WQA2</accession>
<keyword evidence="4" id="KW-1185">Reference proteome</keyword>
<dbReference type="NCBIfam" id="TIGR02464">
    <property type="entry name" value="ribofla_fusion"/>
    <property type="match status" value="1"/>
</dbReference>
<sequence>MATSNFENELIERVLSKADKSETYTYFWKTESPFSNFHPCTVSVDNLKFSCTEQYMMYNKAILFDDKIIAAEIINAHSPRAMKALGRKVSNFNPDIWLENRSKIVSNGNYLKFTQNEHLKKALLEQHGKILVEASPNDQIWGIGMDQSNPRVANRSEWKGLNLLGFILTDICNKIYEEQKQS</sequence>
<dbReference type="InterPro" id="IPR037238">
    <property type="entry name" value="YbiA-like_sf"/>
</dbReference>
<dbReference type="CDD" id="cd15457">
    <property type="entry name" value="NADAR"/>
    <property type="match status" value="1"/>
</dbReference>
<name>A0A813WQA2_9BILA</name>
<proteinExistence type="predicted"/>
<dbReference type="AlphaFoldDB" id="A0A813WQA2"/>
<dbReference type="Pfam" id="PF08719">
    <property type="entry name" value="NADAR"/>
    <property type="match status" value="1"/>
</dbReference>
<dbReference type="SUPFAM" id="SSF143990">
    <property type="entry name" value="YbiA-like"/>
    <property type="match status" value="1"/>
</dbReference>
<organism evidence="2 4">
    <name type="scientific">Didymodactylos carnosus</name>
    <dbReference type="NCBI Taxonomy" id="1234261"/>
    <lineage>
        <taxon>Eukaryota</taxon>
        <taxon>Metazoa</taxon>
        <taxon>Spiralia</taxon>
        <taxon>Gnathifera</taxon>
        <taxon>Rotifera</taxon>
        <taxon>Eurotatoria</taxon>
        <taxon>Bdelloidea</taxon>
        <taxon>Philodinida</taxon>
        <taxon>Philodinidae</taxon>
        <taxon>Didymodactylos</taxon>
    </lineage>
</organism>
<comment type="caution">
    <text evidence="2">The sequence shown here is derived from an EMBL/GenBank/DDBJ whole genome shotgun (WGS) entry which is preliminary data.</text>
</comment>
<feature type="domain" description="NADAR" evidence="1">
    <location>
        <begin position="26"/>
        <end position="174"/>
    </location>
</feature>
<dbReference type="EMBL" id="CAJOBC010000966">
    <property type="protein sequence ID" value="CAF3643383.1"/>
    <property type="molecule type" value="Genomic_DNA"/>
</dbReference>
<protein>
    <recommendedName>
        <fullName evidence="1">NADAR domain-containing protein</fullName>
    </recommendedName>
</protein>
<dbReference type="EMBL" id="CAJNOQ010000966">
    <property type="protein sequence ID" value="CAF0855622.1"/>
    <property type="molecule type" value="Genomic_DNA"/>
</dbReference>